<dbReference type="GeneID" id="20675947"/>
<dbReference type="RefSeq" id="XP_009543552.1">
    <property type="nucleotide sequence ID" value="XM_009545257.1"/>
</dbReference>
<protein>
    <submittedName>
        <fullName evidence="2">Uncharacterized protein</fullName>
    </submittedName>
</protein>
<feature type="region of interest" description="Disordered" evidence="1">
    <location>
        <begin position="1"/>
        <end position="34"/>
    </location>
</feature>
<dbReference type="Proteomes" id="UP000030671">
    <property type="component" value="Unassembled WGS sequence"/>
</dbReference>
<evidence type="ECO:0000256" key="1">
    <source>
        <dbReference type="SAM" id="MobiDB-lite"/>
    </source>
</evidence>
<reference evidence="2 3" key="1">
    <citation type="journal article" date="2012" name="New Phytol.">
        <title>Insight into trade-off between wood decay and parasitism from the genome of a fungal forest pathogen.</title>
        <authorList>
            <person name="Olson A."/>
            <person name="Aerts A."/>
            <person name="Asiegbu F."/>
            <person name="Belbahri L."/>
            <person name="Bouzid O."/>
            <person name="Broberg A."/>
            <person name="Canback B."/>
            <person name="Coutinho P.M."/>
            <person name="Cullen D."/>
            <person name="Dalman K."/>
            <person name="Deflorio G."/>
            <person name="van Diepen L.T."/>
            <person name="Dunand C."/>
            <person name="Duplessis S."/>
            <person name="Durling M."/>
            <person name="Gonthier P."/>
            <person name="Grimwood J."/>
            <person name="Fossdal C.G."/>
            <person name="Hansson D."/>
            <person name="Henrissat B."/>
            <person name="Hietala A."/>
            <person name="Himmelstrand K."/>
            <person name="Hoffmeister D."/>
            <person name="Hogberg N."/>
            <person name="James T.Y."/>
            <person name="Karlsson M."/>
            <person name="Kohler A."/>
            <person name="Kues U."/>
            <person name="Lee Y.H."/>
            <person name="Lin Y.C."/>
            <person name="Lind M."/>
            <person name="Lindquist E."/>
            <person name="Lombard V."/>
            <person name="Lucas S."/>
            <person name="Lunden K."/>
            <person name="Morin E."/>
            <person name="Murat C."/>
            <person name="Park J."/>
            <person name="Raffaello T."/>
            <person name="Rouze P."/>
            <person name="Salamov A."/>
            <person name="Schmutz J."/>
            <person name="Solheim H."/>
            <person name="Stahlberg J."/>
            <person name="Velez H."/>
            <person name="de Vries R.P."/>
            <person name="Wiebenga A."/>
            <person name="Woodward S."/>
            <person name="Yakovlev I."/>
            <person name="Garbelotto M."/>
            <person name="Martin F."/>
            <person name="Grigoriev I.V."/>
            <person name="Stenlid J."/>
        </authorList>
    </citation>
    <scope>NUCLEOTIDE SEQUENCE [LARGE SCALE GENOMIC DNA]</scope>
    <source>
        <strain evidence="2 3">TC 32-1</strain>
    </source>
</reference>
<evidence type="ECO:0000313" key="2">
    <source>
        <dbReference type="EMBL" id="ETW83806.1"/>
    </source>
</evidence>
<organism evidence="2 3">
    <name type="scientific">Heterobasidion irregulare (strain TC 32-1)</name>
    <dbReference type="NCBI Taxonomy" id="747525"/>
    <lineage>
        <taxon>Eukaryota</taxon>
        <taxon>Fungi</taxon>
        <taxon>Dikarya</taxon>
        <taxon>Basidiomycota</taxon>
        <taxon>Agaricomycotina</taxon>
        <taxon>Agaricomycetes</taxon>
        <taxon>Russulales</taxon>
        <taxon>Bondarzewiaceae</taxon>
        <taxon>Heterobasidion</taxon>
        <taxon>Heterobasidion annosum species complex</taxon>
    </lineage>
</organism>
<feature type="compositionally biased region" description="Pro residues" evidence="1">
    <location>
        <begin position="10"/>
        <end position="21"/>
    </location>
</feature>
<dbReference type="KEGG" id="hir:HETIRDRAFT_449441"/>
<accession>W4KFJ8</accession>
<dbReference type="EMBL" id="KI925456">
    <property type="protein sequence ID" value="ETW83806.1"/>
    <property type="molecule type" value="Genomic_DNA"/>
</dbReference>
<dbReference type="HOGENOM" id="CLU_2097180_0_0_1"/>
<proteinExistence type="predicted"/>
<keyword evidence="3" id="KW-1185">Reference proteome</keyword>
<dbReference type="InParanoid" id="W4KFJ8"/>
<evidence type="ECO:0000313" key="3">
    <source>
        <dbReference type="Proteomes" id="UP000030671"/>
    </source>
</evidence>
<dbReference type="AlphaFoldDB" id="W4KFJ8"/>
<gene>
    <name evidence="2" type="ORF">HETIRDRAFT_449441</name>
</gene>
<sequence length="116" mass="12750">MSVAAHDADAPPPPSTPPPPQQWEQQQRGPGTAPWYHDGFILSLIAMFAIQLKKSGAPWDLGSERLRGLCGGTPGCLLFSVFSNLGVHFAPPPPRLWVGWTEREGNRVGDMRHRLE</sequence>
<name>W4KFJ8_HETIT</name>